<comment type="caution">
    <text evidence="3">The sequence shown here is derived from an EMBL/GenBank/DDBJ whole genome shotgun (WGS) entry which is preliminary data.</text>
</comment>
<name>A0A086SY35_HAPC1</name>
<feature type="region of interest" description="Disordered" evidence="2">
    <location>
        <begin position="70"/>
        <end position="89"/>
    </location>
</feature>
<reference evidence="4" key="1">
    <citation type="journal article" date="2014" name="Genome Announc.">
        <title>Genome sequence and annotation of Acremonium chrysogenum, producer of the beta-lactam antibiotic cephalosporin C.</title>
        <authorList>
            <person name="Terfehr D."/>
            <person name="Dahlmann T.A."/>
            <person name="Specht T."/>
            <person name="Zadra I."/>
            <person name="Kuernsteiner H."/>
            <person name="Kueck U."/>
        </authorList>
    </citation>
    <scope>NUCLEOTIDE SEQUENCE [LARGE SCALE GENOMIC DNA]</scope>
    <source>
        <strain evidence="4">ATCC 11550 / CBS 779.69 / DSM 880 / IAM 14645 / JCM 23072 / IMI 49137</strain>
    </source>
</reference>
<feature type="coiled-coil region" evidence="1">
    <location>
        <begin position="171"/>
        <end position="198"/>
    </location>
</feature>
<dbReference type="HOGENOM" id="CLU_1022941_0_0_1"/>
<keyword evidence="4" id="KW-1185">Reference proteome</keyword>
<gene>
    <name evidence="3" type="ORF">ACRE_072740</name>
</gene>
<feature type="compositionally biased region" description="Basic residues" evidence="2">
    <location>
        <begin position="1"/>
        <end position="10"/>
    </location>
</feature>
<evidence type="ECO:0000313" key="4">
    <source>
        <dbReference type="Proteomes" id="UP000029964"/>
    </source>
</evidence>
<evidence type="ECO:0000256" key="1">
    <source>
        <dbReference type="SAM" id="Coils"/>
    </source>
</evidence>
<feature type="compositionally biased region" description="Polar residues" evidence="2">
    <location>
        <begin position="11"/>
        <end position="20"/>
    </location>
</feature>
<dbReference type="OrthoDB" id="4869153at2759"/>
<dbReference type="AlphaFoldDB" id="A0A086SY35"/>
<organism evidence="3 4">
    <name type="scientific">Hapsidospora chrysogenum (strain ATCC 11550 / CBS 779.69 / DSM 880 / IAM 14645 / JCM 23072 / IMI 49137)</name>
    <name type="common">Acremonium chrysogenum</name>
    <dbReference type="NCBI Taxonomy" id="857340"/>
    <lineage>
        <taxon>Eukaryota</taxon>
        <taxon>Fungi</taxon>
        <taxon>Dikarya</taxon>
        <taxon>Ascomycota</taxon>
        <taxon>Pezizomycotina</taxon>
        <taxon>Sordariomycetes</taxon>
        <taxon>Hypocreomycetidae</taxon>
        <taxon>Hypocreales</taxon>
        <taxon>Bionectriaceae</taxon>
        <taxon>Hapsidospora</taxon>
    </lineage>
</organism>
<dbReference type="EMBL" id="JPKY01000107">
    <property type="protein sequence ID" value="KFH42017.1"/>
    <property type="molecule type" value="Genomic_DNA"/>
</dbReference>
<protein>
    <submittedName>
        <fullName evidence="3">Uncharacterized protein</fullName>
    </submittedName>
</protein>
<accession>A0A086SY35</accession>
<evidence type="ECO:0000256" key="2">
    <source>
        <dbReference type="SAM" id="MobiDB-lite"/>
    </source>
</evidence>
<keyword evidence="1" id="KW-0175">Coiled coil</keyword>
<evidence type="ECO:0000313" key="3">
    <source>
        <dbReference type="EMBL" id="KFH42017.1"/>
    </source>
</evidence>
<dbReference type="Proteomes" id="UP000029964">
    <property type="component" value="Unassembled WGS sequence"/>
</dbReference>
<feature type="region of interest" description="Disordered" evidence="2">
    <location>
        <begin position="1"/>
        <end position="23"/>
    </location>
</feature>
<sequence>MPPKPKRRRLQSPTPDTSGDSDAAAIDFRFRLQSIGAPDEGPSVASGVNFRGGPEKVVEQFQADFSFEPTPPSTTAQQTMVKKTPDSPSHAITKLTGTYAYTRAGSAIHAAAVERLILGHSNLENRIMEFVTTSSAALECNDALYANISYPLASTLCSDASHASATVTKHLAKLASEIDQAESKLKELSQDFEACLEAEDQAWTQLDNGACLQSHAADTRDSVGAHAAAAFREEVQDIVAGKSKMLEDIEEEYLEKCQAETEKILQRLKGRE</sequence>
<proteinExistence type="predicted"/>